<gene>
    <name evidence="1" type="ORF">METZ01_LOCUS506161</name>
</gene>
<dbReference type="EMBL" id="UINC01223916">
    <property type="protein sequence ID" value="SVE53307.1"/>
    <property type="molecule type" value="Genomic_DNA"/>
</dbReference>
<evidence type="ECO:0000313" key="1">
    <source>
        <dbReference type="EMBL" id="SVE53307.1"/>
    </source>
</evidence>
<name>A0A383E8Z4_9ZZZZ</name>
<reference evidence="1" key="1">
    <citation type="submission" date="2018-05" db="EMBL/GenBank/DDBJ databases">
        <authorList>
            <person name="Lanie J.A."/>
            <person name="Ng W.-L."/>
            <person name="Kazmierczak K.M."/>
            <person name="Andrzejewski T.M."/>
            <person name="Davidsen T.M."/>
            <person name="Wayne K.J."/>
            <person name="Tettelin H."/>
            <person name="Glass J.I."/>
            <person name="Rusch D."/>
            <person name="Podicherti R."/>
            <person name="Tsui H.-C.T."/>
            <person name="Winkler M.E."/>
        </authorList>
    </citation>
    <scope>NUCLEOTIDE SEQUENCE</scope>
</reference>
<dbReference type="AlphaFoldDB" id="A0A383E8Z4"/>
<feature type="non-terminal residue" evidence="1">
    <location>
        <position position="22"/>
    </location>
</feature>
<sequence>MKQKHFIDIHKGITPVFILLLI</sequence>
<accession>A0A383E8Z4</accession>
<proteinExistence type="predicted"/>
<protein>
    <submittedName>
        <fullName evidence="1">Uncharacterized protein</fullName>
    </submittedName>
</protein>
<organism evidence="1">
    <name type="scientific">marine metagenome</name>
    <dbReference type="NCBI Taxonomy" id="408172"/>
    <lineage>
        <taxon>unclassified sequences</taxon>
        <taxon>metagenomes</taxon>
        <taxon>ecological metagenomes</taxon>
    </lineage>
</organism>